<sequence length="212" mass="21188">MTRDLKEVAAVQDAVRAYLELALGLTEASKKKAAKIAKKLVAESGAKAGHAQSVAEELITTSLANREAVGKLVRYELDRALGRVGLATAEEVAELTDRVQELERKLRAATAGSSAPAASVAPVAAPVVASAANGAVAKAAPVVKKAAAAKKAPAVKKAATAKKAPVAKKAPAASSAPVAAVAAAVKAAPEKATPVKKVAKKTVAKKAAPADV</sequence>
<dbReference type="EMBL" id="JADOUF010000001">
    <property type="protein sequence ID" value="MBG6133811.1"/>
    <property type="molecule type" value="Genomic_DNA"/>
</dbReference>
<comment type="caution">
    <text evidence="3">The sequence shown here is derived from an EMBL/GenBank/DDBJ whole genome shotgun (WGS) entry which is preliminary data.</text>
</comment>
<organism evidence="3 4">
    <name type="scientific">Longispora fulva</name>
    <dbReference type="NCBI Taxonomy" id="619741"/>
    <lineage>
        <taxon>Bacteria</taxon>
        <taxon>Bacillati</taxon>
        <taxon>Actinomycetota</taxon>
        <taxon>Actinomycetes</taxon>
        <taxon>Micromonosporales</taxon>
        <taxon>Micromonosporaceae</taxon>
        <taxon>Longispora</taxon>
    </lineage>
</organism>
<dbReference type="AlphaFoldDB" id="A0A8J7GAJ9"/>
<protein>
    <submittedName>
        <fullName evidence="3">Polyhydroxyalkanoate synthesis regulator phasin</fullName>
    </submittedName>
</protein>
<feature type="region of interest" description="Disordered" evidence="2">
    <location>
        <begin position="151"/>
        <end position="176"/>
    </location>
</feature>
<keyword evidence="4" id="KW-1185">Reference proteome</keyword>
<proteinExistence type="predicted"/>
<reference evidence="3" key="1">
    <citation type="submission" date="2020-11" db="EMBL/GenBank/DDBJ databases">
        <title>Sequencing the genomes of 1000 actinobacteria strains.</title>
        <authorList>
            <person name="Klenk H.-P."/>
        </authorList>
    </citation>
    <scope>NUCLEOTIDE SEQUENCE</scope>
    <source>
        <strain evidence="3">DSM 45356</strain>
    </source>
</reference>
<name>A0A8J7GAJ9_9ACTN</name>
<evidence type="ECO:0000313" key="3">
    <source>
        <dbReference type="EMBL" id="MBG6133811.1"/>
    </source>
</evidence>
<keyword evidence="1" id="KW-0175">Coiled coil</keyword>
<dbReference type="RefSeq" id="WP_197001126.1">
    <property type="nucleotide sequence ID" value="NZ_BONS01000032.1"/>
</dbReference>
<dbReference type="Proteomes" id="UP000622552">
    <property type="component" value="Unassembled WGS sequence"/>
</dbReference>
<evidence type="ECO:0000256" key="2">
    <source>
        <dbReference type="SAM" id="MobiDB-lite"/>
    </source>
</evidence>
<evidence type="ECO:0000313" key="4">
    <source>
        <dbReference type="Proteomes" id="UP000622552"/>
    </source>
</evidence>
<accession>A0A8J7GAJ9</accession>
<gene>
    <name evidence="3" type="ORF">IW245_000005</name>
</gene>
<evidence type="ECO:0000256" key="1">
    <source>
        <dbReference type="SAM" id="Coils"/>
    </source>
</evidence>
<feature type="coiled-coil region" evidence="1">
    <location>
        <begin position="85"/>
        <end position="112"/>
    </location>
</feature>